<dbReference type="PANTHER" id="PTHR12398">
    <property type="entry name" value="PROTEIN PHOSPHATASE INHIBITOR"/>
    <property type="match status" value="1"/>
</dbReference>
<feature type="compositionally biased region" description="Basic and acidic residues" evidence="1">
    <location>
        <begin position="50"/>
        <end position="64"/>
    </location>
</feature>
<dbReference type="OrthoDB" id="551302at2759"/>
<dbReference type="GO" id="GO:0009966">
    <property type="term" value="P:regulation of signal transduction"/>
    <property type="evidence" value="ECO:0007669"/>
    <property type="project" value="InterPro"/>
</dbReference>
<feature type="region of interest" description="Disordered" evidence="1">
    <location>
        <begin position="1"/>
        <end position="121"/>
    </location>
</feature>
<evidence type="ECO:0000313" key="2">
    <source>
        <dbReference type="EMBL" id="ODV66641.1"/>
    </source>
</evidence>
<feature type="compositionally biased region" description="Basic and acidic residues" evidence="1">
    <location>
        <begin position="172"/>
        <end position="188"/>
    </location>
</feature>
<proteinExistence type="predicted"/>
<evidence type="ECO:0000256" key="1">
    <source>
        <dbReference type="SAM" id="MobiDB-lite"/>
    </source>
</evidence>
<sequence>MSEDNHQPRGILRNRGEGSPNERQEILDQLDRQEVIKNTRLNAQLASDSSKGDQIRAKIAERKAQQGLDPGSDEFVNTHSPPPEHLKWDEVNLYKTEQEKSATMKIDEPKTPYEGGFNPEGEYYKEDEEEIPDFQLGEGEASHENNLQSLNGGQVIEDPSYRNEEEGEEEEKPLSAEERHKKFEEMRKEHYHMKGNALKQKIDVSDEEDE</sequence>
<evidence type="ECO:0000313" key="3">
    <source>
        <dbReference type="Proteomes" id="UP000095085"/>
    </source>
</evidence>
<feature type="compositionally biased region" description="Basic and acidic residues" evidence="1">
    <location>
        <begin position="14"/>
        <end position="37"/>
    </location>
</feature>
<feature type="region of interest" description="Disordered" evidence="1">
    <location>
        <begin position="133"/>
        <end position="210"/>
    </location>
</feature>
<feature type="compositionally biased region" description="Polar residues" evidence="1">
    <location>
        <begin position="39"/>
        <end position="49"/>
    </location>
</feature>
<organism evidence="2 3">
    <name type="scientific">Hyphopichia burtonii NRRL Y-1933</name>
    <dbReference type="NCBI Taxonomy" id="984485"/>
    <lineage>
        <taxon>Eukaryota</taxon>
        <taxon>Fungi</taxon>
        <taxon>Dikarya</taxon>
        <taxon>Ascomycota</taxon>
        <taxon>Saccharomycotina</taxon>
        <taxon>Pichiomycetes</taxon>
        <taxon>Debaryomycetaceae</taxon>
        <taxon>Hyphopichia</taxon>
    </lineage>
</organism>
<dbReference type="PANTHER" id="PTHR12398:SF20">
    <property type="entry name" value="PROTEIN PHOSPHATASE 1 REGULATORY INHIBITOR SUBUNIT 2"/>
    <property type="match status" value="1"/>
</dbReference>
<name>A0A1E4RHE7_9ASCO</name>
<keyword evidence="3" id="KW-1185">Reference proteome</keyword>
<feature type="compositionally biased region" description="Basic and acidic residues" evidence="1">
    <location>
        <begin position="82"/>
        <end position="111"/>
    </location>
</feature>
<dbReference type="RefSeq" id="XP_020075708.1">
    <property type="nucleotide sequence ID" value="XM_020219785.1"/>
</dbReference>
<dbReference type="GO" id="GO:0004864">
    <property type="term" value="F:protein phosphatase inhibitor activity"/>
    <property type="evidence" value="ECO:0007669"/>
    <property type="project" value="InterPro"/>
</dbReference>
<dbReference type="EMBL" id="KV454542">
    <property type="protein sequence ID" value="ODV66641.1"/>
    <property type="molecule type" value="Genomic_DNA"/>
</dbReference>
<protein>
    <recommendedName>
        <fullName evidence="4">Protein GLC8</fullName>
    </recommendedName>
</protein>
<evidence type="ECO:0008006" key="4">
    <source>
        <dbReference type="Google" id="ProtNLM"/>
    </source>
</evidence>
<dbReference type="Proteomes" id="UP000095085">
    <property type="component" value="Unassembled WGS sequence"/>
</dbReference>
<dbReference type="GeneID" id="30994335"/>
<dbReference type="Pfam" id="PF04979">
    <property type="entry name" value="IPP-2"/>
    <property type="match status" value="1"/>
</dbReference>
<gene>
    <name evidence="2" type="ORF">HYPBUDRAFT_141290</name>
</gene>
<dbReference type="InterPro" id="IPR007062">
    <property type="entry name" value="PPI-2"/>
</dbReference>
<dbReference type="AlphaFoldDB" id="A0A1E4RHE7"/>
<reference evidence="3" key="1">
    <citation type="submission" date="2016-05" db="EMBL/GenBank/DDBJ databases">
        <title>Comparative genomics of biotechnologically important yeasts.</title>
        <authorList>
            <consortium name="DOE Joint Genome Institute"/>
            <person name="Riley R."/>
            <person name="Haridas S."/>
            <person name="Wolfe K.H."/>
            <person name="Lopes M.R."/>
            <person name="Hittinger C.T."/>
            <person name="Goker M."/>
            <person name="Salamov A."/>
            <person name="Wisecaver J."/>
            <person name="Long T.M."/>
            <person name="Aerts A.L."/>
            <person name="Barry K."/>
            <person name="Choi C."/>
            <person name="Clum A."/>
            <person name="Coughlan A.Y."/>
            <person name="Deshpande S."/>
            <person name="Douglass A.P."/>
            <person name="Hanson S.J."/>
            <person name="Klenk H.-P."/>
            <person name="Labutti K."/>
            <person name="Lapidus A."/>
            <person name="Lindquist E."/>
            <person name="Lipzen A."/>
            <person name="Meier-Kolthoff J.P."/>
            <person name="Ohm R.A."/>
            <person name="Otillar R.P."/>
            <person name="Pangilinan J."/>
            <person name="Peng Y."/>
            <person name="Rokas A."/>
            <person name="Rosa C.A."/>
            <person name="Scheuner C."/>
            <person name="Sibirny A.A."/>
            <person name="Slot J.C."/>
            <person name="Stielow J.B."/>
            <person name="Sun H."/>
            <person name="Kurtzman C.P."/>
            <person name="Blackwell M."/>
            <person name="Grigoriev I.V."/>
            <person name="Jeffries T.W."/>
        </authorList>
    </citation>
    <scope>NUCLEOTIDE SEQUENCE [LARGE SCALE GENOMIC DNA]</scope>
    <source>
        <strain evidence="3">NRRL Y-1933</strain>
    </source>
</reference>
<dbReference type="STRING" id="984485.A0A1E4RHE7"/>
<accession>A0A1E4RHE7</accession>